<gene>
    <name evidence="1" type="ORF">A2U01_0031139</name>
</gene>
<feature type="non-terminal residue" evidence="1">
    <location>
        <position position="1"/>
    </location>
</feature>
<dbReference type="EMBL" id="LXQA010074821">
    <property type="protein sequence ID" value="MCI10048.1"/>
    <property type="molecule type" value="Genomic_DNA"/>
</dbReference>
<dbReference type="AlphaFoldDB" id="A0A392PD68"/>
<comment type="caution">
    <text evidence="1">The sequence shown here is derived from an EMBL/GenBank/DDBJ whole genome shotgun (WGS) entry which is preliminary data.</text>
</comment>
<proteinExistence type="predicted"/>
<evidence type="ECO:0000313" key="2">
    <source>
        <dbReference type="Proteomes" id="UP000265520"/>
    </source>
</evidence>
<protein>
    <submittedName>
        <fullName evidence="1">Putative ribonuclease H protein</fullName>
    </submittedName>
</protein>
<evidence type="ECO:0000313" key="1">
    <source>
        <dbReference type="EMBL" id="MCI10048.1"/>
    </source>
</evidence>
<reference evidence="1 2" key="1">
    <citation type="journal article" date="2018" name="Front. Plant Sci.">
        <title>Red Clover (Trifolium pratense) and Zigzag Clover (T. medium) - A Picture of Genomic Similarities and Differences.</title>
        <authorList>
            <person name="Dluhosova J."/>
            <person name="Istvanek J."/>
            <person name="Nedelnik J."/>
            <person name="Repkova J."/>
        </authorList>
    </citation>
    <scope>NUCLEOTIDE SEQUENCE [LARGE SCALE GENOMIC DNA]</scope>
    <source>
        <strain evidence="2">cv. 10/8</strain>
        <tissue evidence="1">Leaf</tissue>
    </source>
</reference>
<name>A0A392PD68_9FABA</name>
<organism evidence="1 2">
    <name type="scientific">Trifolium medium</name>
    <dbReference type="NCBI Taxonomy" id="97028"/>
    <lineage>
        <taxon>Eukaryota</taxon>
        <taxon>Viridiplantae</taxon>
        <taxon>Streptophyta</taxon>
        <taxon>Embryophyta</taxon>
        <taxon>Tracheophyta</taxon>
        <taxon>Spermatophyta</taxon>
        <taxon>Magnoliopsida</taxon>
        <taxon>eudicotyledons</taxon>
        <taxon>Gunneridae</taxon>
        <taxon>Pentapetalae</taxon>
        <taxon>rosids</taxon>
        <taxon>fabids</taxon>
        <taxon>Fabales</taxon>
        <taxon>Fabaceae</taxon>
        <taxon>Papilionoideae</taxon>
        <taxon>50 kb inversion clade</taxon>
        <taxon>NPAAA clade</taxon>
        <taxon>Hologalegina</taxon>
        <taxon>IRL clade</taxon>
        <taxon>Trifolieae</taxon>
        <taxon>Trifolium</taxon>
    </lineage>
</organism>
<dbReference type="Proteomes" id="UP000265520">
    <property type="component" value="Unassembled WGS sequence"/>
</dbReference>
<accession>A0A392PD68</accession>
<keyword evidence="2" id="KW-1185">Reference proteome</keyword>
<sequence>VHPPNAPKIKEVNWYPPKAYWIKCNTNGDALGCPGLATYGGIFRDSSAATLDCFAKNLSYLCCSGKDCWGDDGYRDC</sequence>